<evidence type="ECO:0000313" key="2">
    <source>
        <dbReference type="Proteomes" id="UP000237000"/>
    </source>
</evidence>
<reference evidence="2" key="1">
    <citation type="submission" date="2016-06" db="EMBL/GenBank/DDBJ databases">
        <title>Parallel loss of symbiosis genes in relatives of nitrogen-fixing non-legume Parasponia.</title>
        <authorList>
            <person name="Van Velzen R."/>
            <person name="Holmer R."/>
            <person name="Bu F."/>
            <person name="Rutten L."/>
            <person name="Van Zeijl A."/>
            <person name="Liu W."/>
            <person name="Santuari L."/>
            <person name="Cao Q."/>
            <person name="Sharma T."/>
            <person name="Shen D."/>
            <person name="Roswanjaya Y."/>
            <person name="Wardhani T."/>
            <person name="Kalhor M.S."/>
            <person name="Jansen J."/>
            <person name="Van den Hoogen J."/>
            <person name="Gungor B."/>
            <person name="Hartog M."/>
            <person name="Hontelez J."/>
            <person name="Verver J."/>
            <person name="Yang W.-C."/>
            <person name="Schijlen E."/>
            <person name="Repin R."/>
            <person name="Schilthuizen M."/>
            <person name="Schranz E."/>
            <person name="Heidstra R."/>
            <person name="Miyata K."/>
            <person name="Fedorova E."/>
            <person name="Kohlen W."/>
            <person name="Bisseling T."/>
            <person name="Smit S."/>
            <person name="Geurts R."/>
        </authorList>
    </citation>
    <scope>NUCLEOTIDE SEQUENCE [LARGE SCALE GENOMIC DNA]</scope>
    <source>
        <strain evidence="2">cv. RG33-2</strain>
    </source>
</reference>
<evidence type="ECO:0000313" key="1">
    <source>
        <dbReference type="EMBL" id="PON56400.1"/>
    </source>
</evidence>
<gene>
    <name evidence="1" type="ORF">TorRG33x02_296470</name>
</gene>
<dbReference type="OrthoDB" id="5061070at2759"/>
<keyword evidence="2" id="KW-1185">Reference proteome</keyword>
<protein>
    <submittedName>
        <fullName evidence="1">Uncharacterized protein</fullName>
    </submittedName>
</protein>
<comment type="caution">
    <text evidence="1">The sequence shown here is derived from an EMBL/GenBank/DDBJ whole genome shotgun (WGS) entry which is preliminary data.</text>
</comment>
<name>A0A2P5C5N7_TREOI</name>
<dbReference type="AlphaFoldDB" id="A0A2P5C5N7"/>
<dbReference type="STRING" id="63057.A0A2P5C5N7"/>
<dbReference type="InParanoid" id="A0A2P5C5N7"/>
<dbReference type="EMBL" id="JXTC01000409">
    <property type="protein sequence ID" value="PON56400.1"/>
    <property type="molecule type" value="Genomic_DNA"/>
</dbReference>
<accession>A0A2P5C5N7</accession>
<proteinExistence type="predicted"/>
<dbReference type="Proteomes" id="UP000237000">
    <property type="component" value="Unassembled WGS sequence"/>
</dbReference>
<organism evidence="1 2">
    <name type="scientific">Trema orientale</name>
    <name type="common">Charcoal tree</name>
    <name type="synonym">Celtis orientalis</name>
    <dbReference type="NCBI Taxonomy" id="63057"/>
    <lineage>
        <taxon>Eukaryota</taxon>
        <taxon>Viridiplantae</taxon>
        <taxon>Streptophyta</taxon>
        <taxon>Embryophyta</taxon>
        <taxon>Tracheophyta</taxon>
        <taxon>Spermatophyta</taxon>
        <taxon>Magnoliopsida</taxon>
        <taxon>eudicotyledons</taxon>
        <taxon>Gunneridae</taxon>
        <taxon>Pentapetalae</taxon>
        <taxon>rosids</taxon>
        <taxon>fabids</taxon>
        <taxon>Rosales</taxon>
        <taxon>Cannabaceae</taxon>
        <taxon>Trema</taxon>
    </lineage>
</organism>
<sequence>MGSQFNHIGGSTKTWRPITLHMKYHPNRESLLYSLVSDSNPALANHTSLLEVQVYHGALKAPWNPGPTTAPGYKALLYAPW</sequence>